<keyword evidence="7 8" id="KW-0472">Membrane</keyword>
<dbReference type="Proteomes" id="UP000250557">
    <property type="component" value="Chromosome"/>
</dbReference>
<gene>
    <name evidence="9" type="ORF">DIU31_027790</name>
</gene>
<keyword evidence="3" id="KW-0813">Transport</keyword>
<organism evidence="9 10">
    <name type="scientific">Mucilaginibacter rubeus</name>
    <dbReference type="NCBI Taxonomy" id="2027860"/>
    <lineage>
        <taxon>Bacteria</taxon>
        <taxon>Pseudomonadati</taxon>
        <taxon>Bacteroidota</taxon>
        <taxon>Sphingobacteriia</taxon>
        <taxon>Sphingobacteriales</taxon>
        <taxon>Sphingobacteriaceae</taxon>
        <taxon>Mucilaginibacter</taxon>
    </lineage>
</organism>
<evidence type="ECO:0000256" key="2">
    <source>
        <dbReference type="ARBA" id="ARBA00009904"/>
    </source>
</evidence>
<evidence type="ECO:0000256" key="5">
    <source>
        <dbReference type="ARBA" id="ARBA00022989"/>
    </source>
</evidence>
<dbReference type="GO" id="GO:0051117">
    <property type="term" value="F:ATPase binding"/>
    <property type="evidence" value="ECO:0007669"/>
    <property type="project" value="TreeGrafter"/>
</dbReference>
<dbReference type="GO" id="GO:0016471">
    <property type="term" value="C:vacuolar proton-transporting V-type ATPase complex"/>
    <property type="evidence" value="ECO:0007669"/>
    <property type="project" value="TreeGrafter"/>
</dbReference>
<dbReference type="GO" id="GO:0046961">
    <property type="term" value="F:proton-transporting ATPase activity, rotational mechanism"/>
    <property type="evidence" value="ECO:0007669"/>
    <property type="project" value="InterPro"/>
</dbReference>
<feature type="transmembrane region" description="Helical" evidence="8">
    <location>
        <begin position="299"/>
        <end position="318"/>
    </location>
</feature>
<dbReference type="PANTHER" id="PTHR11629">
    <property type="entry name" value="VACUOLAR PROTON ATPASES"/>
    <property type="match status" value="1"/>
</dbReference>
<feature type="transmembrane region" description="Helical" evidence="8">
    <location>
        <begin position="402"/>
        <end position="423"/>
    </location>
</feature>
<feature type="transmembrane region" description="Helical" evidence="8">
    <location>
        <begin position="435"/>
        <end position="458"/>
    </location>
</feature>
<reference evidence="9 10" key="1">
    <citation type="submission" date="2019-08" db="EMBL/GenBank/DDBJ databases">
        <title>Comparative genome analysis confer to the adaptation heavy metal polluted environment.</title>
        <authorList>
            <person name="Li Y."/>
        </authorList>
    </citation>
    <scope>NUCLEOTIDE SEQUENCE [LARGE SCALE GENOMIC DNA]</scope>
    <source>
        <strain evidence="9 10">P2</strain>
    </source>
</reference>
<dbReference type="EMBL" id="CP043451">
    <property type="protein sequence ID" value="QEM07123.1"/>
    <property type="molecule type" value="Genomic_DNA"/>
</dbReference>
<evidence type="ECO:0000256" key="1">
    <source>
        <dbReference type="ARBA" id="ARBA00004141"/>
    </source>
</evidence>
<evidence type="ECO:0000256" key="4">
    <source>
        <dbReference type="ARBA" id="ARBA00022692"/>
    </source>
</evidence>
<keyword evidence="6" id="KW-0406">Ion transport</keyword>
<dbReference type="InterPro" id="IPR002490">
    <property type="entry name" value="V-ATPase_116kDa_su"/>
</dbReference>
<comment type="similarity">
    <text evidence="2">Belongs to the V-ATPase 116 kDa subunit family.</text>
</comment>
<dbReference type="GO" id="GO:0007035">
    <property type="term" value="P:vacuolar acidification"/>
    <property type="evidence" value="ECO:0007669"/>
    <property type="project" value="TreeGrafter"/>
</dbReference>
<evidence type="ECO:0000313" key="10">
    <source>
        <dbReference type="Proteomes" id="UP000250557"/>
    </source>
</evidence>
<keyword evidence="4 8" id="KW-0812">Transmembrane</keyword>
<protein>
    <submittedName>
        <fullName evidence="9">ATPase</fullName>
    </submittedName>
</protein>
<evidence type="ECO:0000256" key="6">
    <source>
        <dbReference type="ARBA" id="ARBA00023065"/>
    </source>
</evidence>
<feature type="transmembrane region" description="Helical" evidence="8">
    <location>
        <begin position="355"/>
        <end position="371"/>
    </location>
</feature>
<dbReference type="Pfam" id="PF01496">
    <property type="entry name" value="V_ATPase_I"/>
    <property type="match status" value="1"/>
</dbReference>
<evidence type="ECO:0000256" key="8">
    <source>
        <dbReference type="SAM" id="Phobius"/>
    </source>
</evidence>
<keyword evidence="5 8" id="KW-1133">Transmembrane helix</keyword>
<dbReference type="GO" id="GO:0033179">
    <property type="term" value="C:proton-transporting V-type ATPase, V0 domain"/>
    <property type="evidence" value="ECO:0007669"/>
    <property type="project" value="InterPro"/>
</dbReference>
<evidence type="ECO:0000256" key="3">
    <source>
        <dbReference type="ARBA" id="ARBA00022448"/>
    </source>
</evidence>
<evidence type="ECO:0000313" key="9">
    <source>
        <dbReference type="EMBL" id="QEM07123.1"/>
    </source>
</evidence>
<feature type="transmembrane region" description="Helical" evidence="8">
    <location>
        <begin position="254"/>
        <end position="279"/>
    </location>
</feature>
<dbReference type="AlphaFoldDB" id="A0AAE6JKQ7"/>
<accession>A0AAE6JKQ7</accession>
<dbReference type="PANTHER" id="PTHR11629:SF63">
    <property type="entry name" value="V-TYPE PROTON ATPASE SUBUNIT A"/>
    <property type="match status" value="1"/>
</dbReference>
<feature type="transmembrane region" description="Helical" evidence="8">
    <location>
        <begin position="213"/>
        <end position="242"/>
    </location>
</feature>
<evidence type="ECO:0000256" key="7">
    <source>
        <dbReference type="ARBA" id="ARBA00023136"/>
    </source>
</evidence>
<comment type="subcellular location">
    <subcellularLocation>
        <location evidence="1">Membrane</location>
        <topology evidence="1">Multi-pass membrane protein</topology>
    </subcellularLocation>
</comment>
<sequence>MIVPMYKFSMLIFHREYDAFLEELKGIGVFHVAERTKGTDAAQTDQLQMITTVNEAIAFLLPFKKDTDSPSTDANKTVDEILEQVKQAKEKSGTEVNEEVKTNLEQSAAAWMSLLEKRKAELEAVYELNRMMKNTQQAADGTISILEGFVPRPEEKRFSAFLASKGIVYVEKRALFADNPPILLHNNWFTRLFEPIGSLFSLPTYNDLDLTVFFAPFFALFFGFGMNDAGYGLLLLIGATLMKILGKPKIKRSYLTLVQLLGGITFCFGLITGNIFGFSIAELPGLSFLKNVFLKDKQIFTLAIAIGFVQILFGMTLQGINKMVKFGFRYGLPQVGWIMIILHILNMFYFRILPMYAHGDIFIGLGLIIFFADPDAGFFKGIGSGIWELFGITGLMGDVLSYIRLFALGVSSAILGLVINSIAWQIEKVSYIGPVLFLIVLIFGHTLNLFVASLGAFVHTMRLTFVEFYKNAGFTGGGNPYKPFATISN</sequence>
<name>A0AAE6JKQ7_9SPHI</name>
<proteinExistence type="inferred from homology"/>